<dbReference type="Gene3D" id="3.10.310.50">
    <property type="match status" value="1"/>
</dbReference>
<keyword evidence="2" id="KW-0472">Membrane</keyword>
<organism evidence="4 5">
    <name type="scientific">Paenibacillus macquariensis</name>
    <dbReference type="NCBI Taxonomy" id="948756"/>
    <lineage>
        <taxon>Bacteria</taxon>
        <taxon>Bacillati</taxon>
        <taxon>Bacillota</taxon>
        <taxon>Bacilli</taxon>
        <taxon>Bacillales</taxon>
        <taxon>Paenibacillaceae</taxon>
        <taxon>Paenibacillus</taxon>
    </lineage>
</organism>
<dbReference type="EMBL" id="FTNK01000028">
    <property type="protein sequence ID" value="SIR65550.1"/>
    <property type="molecule type" value="Genomic_DNA"/>
</dbReference>
<proteinExistence type="predicted"/>
<dbReference type="InterPro" id="IPR007621">
    <property type="entry name" value="TPM_dom"/>
</dbReference>
<comment type="caution">
    <text evidence="4">The sequence shown here is derived from an EMBL/GenBank/DDBJ whole genome shotgun (WGS) entry which is preliminary data.</text>
</comment>
<dbReference type="Proteomes" id="UP000186666">
    <property type="component" value="Unassembled WGS sequence"/>
</dbReference>
<evidence type="ECO:0000313" key="4">
    <source>
        <dbReference type="EMBL" id="SIR65550.1"/>
    </source>
</evidence>
<dbReference type="Pfam" id="PF04536">
    <property type="entry name" value="TPM_phosphatase"/>
    <property type="match status" value="1"/>
</dbReference>
<accession>A0ABY1KDH6</accession>
<sequence length="261" mass="29009">MKQRTILAILFFIAVYLAVPMEMSLASPELKTLIYDEAGLLNQEEYDELNLMANEYGAKRETDIIIYTSNNDDNVDVMKMTEDFYDDKGPGYDKSHGNAVILTMDMRNRDFYLAGFYKGEEYLDQGRLDKINDKISPDLANGDYRLAFQKYIQTAHRYMGFRPGVNPDNILFNGWFQLAVSVGIGGVIVGMMAYRSGGRVTVNRQTYEDSSTSGILERQDQYVRTTTTKRKIEKNNGGGSGGGGGGTTGGGHSHSGSRGSF</sequence>
<feature type="compositionally biased region" description="Gly residues" evidence="1">
    <location>
        <begin position="236"/>
        <end position="253"/>
    </location>
</feature>
<feature type="region of interest" description="Disordered" evidence="1">
    <location>
        <begin position="219"/>
        <end position="261"/>
    </location>
</feature>
<keyword evidence="2" id="KW-1133">Transmembrane helix</keyword>
<feature type="domain" description="TPM" evidence="3">
    <location>
        <begin position="34"/>
        <end position="156"/>
    </location>
</feature>
<name>A0ABY1KDH6_9BACL</name>
<evidence type="ECO:0000259" key="3">
    <source>
        <dbReference type="Pfam" id="PF04536"/>
    </source>
</evidence>
<keyword evidence="5" id="KW-1185">Reference proteome</keyword>
<reference evidence="4 5" key="1">
    <citation type="submission" date="2017-01" db="EMBL/GenBank/DDBJ databases">
        <authorList>
            <person name="Varghese N."/>
            <person name="Submissions S."/>
        </authorList>
    </citation>
    <scope>NUCLEOTIDE SEQUENCE [LARGE SCALE GENOMIC DNA]</scope>
    <source>
        <strain evidence="4 5">ATCC 23464</strain>
    </source>
</reference>
<feature type="transmembrane region" description="Helical" evidence="2">
    <location>
        <begin position="175"/>
        <end position="194"/>
    </location>
</feature>
<keyword evidence="2" id="KW-0812">Transmembrane</keyword>
<dbReference type="RefSeq" id="WP_394327659.1">
    <property type="nucleotide sequence ID" value="NZ_FTNK01000028.1"/>
</dbReference>
<evidence type="ECO:0000313" key="5">
    <source>
        <dbReference type="Proteomes" id="UP000186666"/>
    </source>
</evidence>
<gene>
    <name evidence="4" type="ORF">SAMN05421578_1282</name>
</gene>
<evidence type="ECO:0000256" key="2">
    <source>
        <dbReference type="SAM" id="Phobius"/>
    </source>
</evidence>
<protein>
    <recommendedName>
        <fullName evidence="3">TPM domain-containing protein</fullName>
    </recommendedName>
</protein>
<evidence type="ECO:0000256" key="1">
    <source>
        <dbReference type="SAM" id="MobiDB-lite"/>
    </source>
</evidence>